<keyword evidence="1" id="KW-0732">Signal</keyword>
<name>A0A9P8P189_9ASCO</name>
<organism evidence="2 3">
    <name type="scientific">Ogataea polymorpha</name>
    <dbReference type="NCBI Taxonomy" id="460523"/>
    <lineage>
        <taxon>Eukaryota</taxon>
        <taxon>Fungi</taxon>
        <taxon>Dikarya</taxon>
        <taxon>Ascomycota</taxon>
        <taxon>Saccharomycotina</taxon>
        <taxon>Pichiomycetes</taxon>
        <taxon>Pichiales</taxon>
        <taxon>Pichiaceae</taxon>
        <taxon>Ogataea</taxon>
    </lineage>
</organism>
<evidence type="ECO:0000313" key="2">
    <source>
        <dbReference type="EMBL" id="KAH3662997.1"/>
    </source>
</evidence>
<dbReference type="EMBL" id="JAEUBD010001266">
    <property type="protein sequence ID" value="KAH3662997.1"/>
    <property type="molecule type" value="Genomic_DNA"/>
</dbReference>
<evidence type="ECO:0008006" key="4">
    <source>
        <dbReference type="Google" id="ProtNLM"/>
    </source>
</evidence>
<gene>
    <name evidence="2" type="ORF">OGATHE_004573</name>
</gene>
<sequence length="168" mass="18868">MVLGKPSRMKPFLHSWLLASSSLIMLTMISSDTSLPWSMIFLASNPKGVFCATCERSMSPVARWQAQNFSLRFGAWVPFPAPGGPMSTILRAAGNLVVRPALDSKALILFSSFSTDSFSSSTDIRRLLGKRFFVNTENSVQSRCKDYYRIQLFFMIGEYVIQDFILKS</sequence>
<feature type="chain" id="PRO_5040131426" description="Secreted protein" evidence="1">
    <location>
        <begin position="32"/>
        <end position="168"/>
    </location>
</feature>
<feature type="signal peptide" evidence="1">
    <location>
        <begin position="1"/>
        <end position="31"/>
    </location>
</feature>
<comment type="caution">
    <text evidence="2">The sequence shown here is derived from an EMBL/GenBank/DDBJ whole genome shotgun (WGS) entry which is preliminary data.</text>
</comment>
<dbReference type="AlphaFoldDB" id="A0A9P8P189"/>
<keyword evidence="3" id="KW-1185">Reference proteome</keyword>
<evidence type="ECO:0000256" key="1">
    <source>
        <dbReference type="SAM" id="SignalP"/>
    </source>
</evidence>
<accession>A0A9P8P189</accession>
<evidence type="ECO:0000313" key="3">
    <source>
        <dbReference type="Proteomes" id="UP000788993"/>
    </source>
</evidence>
<dbReference type="Proteomes" id="UP000788993">
    <property type="component" value="Unassembled WGS sequence"/>
</dbReference>
<reference evidence="2" key="2">
    <citation type="submission" date="2021-01" db="EMBL/GenBank/DDBJ databases">
        <authorList>
            <person name="Schikora-Tamarit M.A."/>
        </authorList>
    </citation>
    <scope>NUCLEOTIDE SEQUENCE</scope>
    <source>
        <strain evidence="2">NCAIM Y.01608</strain>
    </source>
</reference>
<reference evidence="2" key="1">
    <citation type="journal article" date="2021" name="Open Biol.">
        <title>Shared evolutionary footprints suggest mitochondrial oxidative damage underlies multiple complex I losses in fungi.</title>
        <authorList>
            <person name="Schikora-Tamarit M.A."/>
            <person name="Marcet-Houben M."/>
            <person name="Nosek J."/>
            <person name="Gabaldon T."/>
        </authorList>
    </citation>
    <scope>NUCLEOTIDE SEQUENCE</scope>
    <source>
        <strain evidence="2">NCAIM Y.01608</strain>
    </source>
</reference>
<proteinExistence type="predicted"/>
<protein>
    <recommendedName>
        <fullName evidence="4">Secreted protein</fullName>
    </recommendedName>
</protein>